<dbReference type="InterPro" id="IPR027304">
    <property type="entry name" value="Trigger_fact/SurA_dom_sf"/>
</dbReference>
<dbReference type="SUPFAM" id="SSF109998">
    <property type="entry name" value="Triger factor/SurA peptide-binding domain-like"/>
    <property type="match status" value="1"/>
</dbReference>
<keyword evidence="3" id="KW-1003">Cell membrane</keyword>
<dbReference type="InterPro" id="IPR046357">
    <property type="entry name" value="PPIase_dom_sf"/>
</dbReference>
<gene>
    <name evidence="17" type="ORF">SAMN05192565_10166</name>
</gene>
<evidence type="ECO:0000313" key="18">
    <source>
        <dbReference type="Proteomes" id="UP000199229"/>
    </source>
</evidence>
<evidence type="ECO:0000256" key="14">
    <source>
        <dbReference type="PROSITE-ProRule" id="PRU00278"/>
    </source>
</evidence>
<evidence type="ECO:0000256" key="9">
    <source>
        <dbReference type="ARBA" id="ARBA00030642"/>
    </source>
</evidence>
<keyword evidence="14" id="KW-0697">Rotamase</keyword>
<evidence type="ECO:0000256" key="8">
    <source>
        <dbReference type="ARBA" id="ARBA00023186"/>
    </source>
</evidence>
<name>A0A1I2QD85_9HYPH</name>
<dbReference type="Pfam" id="PF13145">
    <property type="entry name" value="Rotamase_2"/>
    <property type="match status" value="1"/>
</dbReference>
<evidence type="ECO:0000256" key="1">
    <source>
        <dbReference type="ARBA" id="ARBA00004382"/>
    </source>
</evidence>
<evidence type="ECO:0000256" key="11">
    <source>
        <dbReference type="ARBA" id="ARBA00038408"/>
    </source>
</evidence>
<dbReference type="Proteomes" id="UP000199229">
    <property type="component" value="Unassembled WGS sequence"/>
</dbReference>
<proteinExistence type="inferred from homology"/>
<feature type="transmembrane region" description="Helical" evidence="15">
    <location>
        <begin position="29"/>
        <end position="51"/>
    </location>
</feature>
<evidence type="ECO:0000259" key="16">
    <source>
        <dbReference type="PROSITE" id="PS50198"/>
    </source>
</evidence>
<keyword evidence="14 17" id="KW-0413">Isomerase</keyword>
<dbReference type="Pfam" id="PF13624">
    <property type="entry name" value="SurA_N_3"/>
    <property type="match status" value="1"/>
</dbReference>
<evidence type="ECO:0000256" key="12">
    <source>
        <dbReference type="ARBA" id="ARBA00040743"/>
    </source>
</evidence>
<evidence type="ECO:0000256" key="5">
    <source>
        <dbReference type="ARBA" id="ARBA00022692"/>
    </source>
</evidence>
<keyword evidence="6 15" id="KW-1133">Transmembrane helix</keyword>
<keyword evidence="7 15" id="KW-0472">Membrane</keyword>
<dbReference type="AlphaFoldDB" id="A0A1I2QD85"/>
<keyword evidence="4" id="KW-0997">Cell inner membrane</keyword>
<dbReference type="InterPro" id="IPR000297">
    <property type="entry name" value="PPIase_PpiC"/>
</dbReference>
<protein>
    <recommendedName>
        <fullName evidence="2">Parvulin-like PPIase</fullName>
    </recommendedName>
    <alternativeName>
        <fullName evidence="9">Peptidyl-prolyl cis-trans isomerase plp</fullName>
    </alternativeName>
    <alternativeName>
        <fullName evidence="12">Periplasmic chaperone PpiD</fullName>
    </alternativeName>
    <alternativeName>
        <fullName evidence="13">Periplasmic folding chaperone</fullName>
    </alternativeName>
    <alternativeName>
        <fullName evidence="10">Rotamase plp</fullName>
    </alternativeName>
</protein>
<dbReference type="PANTHER" id="PTHR47529:SF1">
    <property type="entry name" value="PERIPLASMIC CHAPERONE PPID"/>
    <property type="match status" value="1"/>
</dbReference>
<organism evidence="17 18">
    <name type="scientific">Methylobacterium gossipiicola</name>
    <dbReference type="NCBI Taxonomy" id="582675"/>
    <lineage>
        <taxon>Bacteria</taxon>
        <taxon>Pseudomonadati</taxon>
        <taxon>Pseudomonadota</taxon>
        <taxon>Alphaproteobacteria</taxon>
        <taxon>Hyphomicrobiales</taxon>
        <taxon>Methylobacteriaceae</taxon>
        <taxon>Methylobacterium</taxon>
    </lineage>
</organism>
<dbReference type="Gene3D" id="1.10.4030.10">
    <property type="entry name" value="Porin chaperone SurA, peptide-binding domain"/>
    <property type="match status" value="1"/>
</dbReference>
<dbReference type="STRING" id="582675.SAMN05192565_10166"/>
<comment type="subcellular location">
    <subcellularLocation>
        <location evidence="1">Cell inner membrane</location>
        <topology evidence="1">Single-pass type II membrane protein</topology>
        <orientation evidence="1">Periplasmic side</orientation>
    </subcellularLocation>
</comment>
<keyword evidence="18" id="KW-1185">Reference proteome</keyword>
<evidence type="ECO:0000256" key="10">
    <source>
        <dbReference type="ARBA" id="ARBA00031484"/>
    </source>
</evidence>
<dbReference type="Gene3D" id="3.10.50.40">
    <property type="match status" value="1"/>
</dbReference>
<dbReference type="InterPro" id="IPR052029">
    <property type="entry name" value="PpiD_chaperone"/>
</dbReference>
<accession>A0A1I2QD85</accession>
<keyword evidence="8" id="KW-0143">Chaperone</keyword>
<keyword evidence="5 15" id="KW-0812">Transmembrane</keyword>
<dbReference type="GO" id="GO:0003755">
    <property type="term" value="F:peptidyl-prolyl cis-trans isomerase activity"/>
    <property type="evidence" value="ECO:0007669"/>
    <property type="project" value="UniProtKB-KW"/>
</dbReference>
<dbReference type="EMBL" id="FOPM01000001">
    <property type="protein sequence ID" value="SFG26304.1"/>
    <property type="molecule type" value="Genomic_DNA"/>
</dbReference>
<evidence type="ECO:0000256" key="6">
    <source>
        <dbReference type="ARBA" id="ARBA00022989"/>
    </source>
</evidence>
<evidence type="ECO:0000256" key="4">
    <source>
        <dbReference type="ARBA" id="ARBA00022519"/>
    </source>
</evidence>
<evidence type="ECO:0000256" key="15">
    <source>
        <dbReference type="SAM" id="Phobius"/>
    </source>
</evidence>
<evidence type="ECO:0000313" key="17">
    <source>
        <dbReference type="EMBL" id="SFG26304.1"/>
    </source>
</evidence>
<dbReference type="PROSITE" id="PS50198">
    <property type="entry name" value="PPIC_PPIASE_2"/>
    <property type="match status" value="1"/>
</dbReference>
<dbReference type="GO" id="GO:0005886">
    <property type="term" value="C:plasma membrane"/>
    <property type="evidence" value="ECO:0007669"/>
    <property type="project" value="UniProtKB-SubCell"/>
</dbReference>
<dbReference type="SUPFAM" id="SSF54534">
    <property type="entry name" value="FKBP-like"/>
    <property type="match status" value="1"/>
</dbReference>
<sequence length="650" mass="70002">MIAARPLPSAETKNRNPMLTNMRKASQHWLGKIILSVVFVFLIAGVAIFGVEEFFRAGSTSSVATVGKTSISAEAVRSAYQNQLQRYQSQTRRSLTPDQARALGIDRQVLAQLVSEASLDQQTATLGLSIPDAAVLRAIREEKSFQGANGQFDPALFFQTLQRAGINETTFVREQRAVAARLQLAEAVASDLHVPEALREAVHRYTTERRAVAAVMLPPSVVGAIPAPTDEALKAYYDENKYAFRAAETRAVNLLVLDPQAMAKPDAVSQEDIAKRYEADKAKYGTPERRTIQQIVFPDEASAEAARKTIEANEAPFEAVAAQNGADAKNLTLGTLTKAELFDKPVADAAFALPKDTVSQPVKGRFGTVLLRVTAIEPETLKPLADVQADIAKTIALERATDGIEAAHDAIEDARANTKPLADIAKERNLPLVSSASMSAQGIDAEGKLVEGIPDRDTTLAALFRAEVGGDNEALRTKSGGYVWYDVTNIDRAHDKPFDSVRDEVAARWKTAETERLLAAKAKELTDRLDKGETLEAVAQSAGLTVETVSDIARNQPKGDLTADVVNRIFATPVDKSASAEAGERRAVFKVTAATMPAYVSGSPADAAIAKRFEAALADDVLGEYIGEVQKSVGITVNQTAFRRAIGGEY</sequence>
<evidence type="ECO:0000256" key="7">
    <source>
        <dbReference type="ARBA" id="ARBA00023136"/>
    </source>
</evidence>
<dbReference type="PANTHER" id="PTHR47529">
    <property type="entry name" value="PEPTIDYL-PROLYL CIS-TRANS ISOMERASE D"/>
    <property type="match status" value="1"/>
</dbReference>
<reference evidence="18" key="1">
    <citation type="submission" date="2016-10" db="EMBL/GenBank/DDBJ databases">
        <authorList>
            <person name="Varghese N."/>
            <person name="Submissions S."/>
        </authorList>
    </citation>
    <scope>NUCLEOTIDE SEQUENCE [LARGE SCALE GENOMIC DNA]</scope>
    <source>
        <strain evidence="18">Gh-105</strain>
    </source>
</reference>
<feature type="domain" description="PpiC" evidence="16">
    <location>
        <begin position="287"/>
        <end position="375"/>
    </location>
</feature>
<evidence type="ECO:0000256" key="13">
    <source>
        <dbReference type="ARBA" id="ARBA00042775"/>
    </source>
</evidence>
<comment type="similarity">
    <text evidence="11">Belongs to the PpiD chaperone family.</text>
</comment>
<evidence type="ECO:0000256" key="2">
    <source>
        <dbReference type="ARBA" id="ARBA00018370"/>
    </source>
</evidence>
<evidence type="ECO:0000256" key="3">
    <source>
        <dbReference type="ARBA" id="ARBA00022475"/>
    </source>
</evidence>